<feature type="compositionally biased region" description="Gly residues" evidence="1">
    <location>
        <begin position="1"/>
        <end position="16"/>
    </location>
</feature>
<dbReference type="EMBL" id="JAAIUW010000013">
    <property type="protein sequence ID" value="KAF7802734.1"/>
    <property type="molecule type" value="Genomic_DNA"/>
</dbReference>
<sequence length="35" mass="3662">MEGTTGEEGVGAGKNGVDGCNGPPQRSRFVKRNKK</sequence>
<dbReference type="AlphaFoldDB" id="A0A834SFU6"/>
<comment type="caution">
    <text evidence="2">The sequence shown here is derived from an EMBL/GenBank/DDBJ whole genome shotgun (WGS) entry which is preliminary data.</text>
</comment>
<evidence type="ECO:0000256" key="1">
    <source>
        <dbReference type="SAM" id="MobiDB-lite"/>
    </source>
</evidence>
<dbReference type="Proteomes" id="UP000634136">
    <property type="component" value="Unassembled WGS sequence"/>
</dbReference>
<keyword evidence="3" id="KW-1185">Reference proteome</keyword>
<accession>A0A834SFU6</accession>
<organism evidence="2 3">
    <name type="scientific">Senna tora</name>
    <dbReference type="NCBI Taxonomy" id="362788"/>
    <lineage>
        <taxon>Eukaryota</taxon>
        <taxon>Viridiplantae</taxon>
        <taxon>Streptophyta</taxon>
        <taxon>Embryophyta</taxon>
        <taxon>Tracheophyta</taxon>
        <taxon>Spermatophyta</taxon>
        <taxon>Magnoliopsida</taxon>
        <taxon>eudicotyledons</taxon>
        <taxon>Gunneridae</taxon>
        <taxon>Pentapetalae</taxon>
        <taxon>rosids</taxon>
        <taxon>fabids</taxon>
        <taxon>Fabales</taxon>
        <taxon>Fabaceae</taxon>
        <taxon>Caesalpinioideae</taxon>
        <taxon>Cassia clade</taxon>
        <taxon>Senna</taxon>
    </lineage>
</organism>
<feature type="region of interest" description="Disordered" evidence="1">
    <location>
        <begin position="1"/>
        <end position="35"/>
    </location>
</feature>
<evidence type="ECO:0000313" key="2">
    <source>
        <dbReference type="EMBL" id="KAF7802734.1"/>
    </source>
</evidence>
<reference evidence="2" key="1">
    <citation type="submission" date="2020-09" db="EMBL/GenBank/DDBJ databases">
        <title>Genome-Enabled Discovery of Anthraquinone Biosynthesis in Senna tora.</title>
        <authorList>
            <person name="Kang S.-H."/>
            <person name="Pandey R.P."/>
            <person name="Lee C.-M."/>
            <person name="Sim J.-S."/>
            <person name="Jeong J.-T."/>
            <person name="Choi B.-S."/>
            <person name="Jung M."/>
            <person name="Ginzburg D."/>
            <person name="Zhao K."/>
            <person name="Won S.Y."/>
            <person name="Oh T.-J."/>
            <person name="Yu Y."/>
            <person name="Kim N.-H."/>
            <person name="Lee O.R."/>
            <person name="Lee T.-H."/>
            <person name="Bashyal P."/>
            <person name="Kim T.-S."/>
            <person name="Lee W.-H."/>
            <person name="Kawkins C."/>
            <person name="Kim C.-K."/>
            <person name="Kim J.S."/>
            <person name="Ahn B.O."/>
            <person name="Rhee S.Y."/>
            <person name="Sohng J.K."/>
        </authorList>
    </citation>
    <scope>NUCLEOTIDE SEQUENCE</scope>
    <source>
        <tissue evidence="2">Leaf</tissue>
    </source>
</reference>
<proteinExistence type="predicted"/>
<gene>
    <name evidence="2" type="ORF">G2W53_041845</name>
</gene>
<protein>
    <submittedName>
        <fullName evidence="2">Uncharacterized protein</fullName>
    </submittedName>
</protein>
<name>A0A834SFU6_9FABA</name>
<evidence type="ECO:0000313" key="3">
    <source>
        <dbReference type="Proteomes" id="UP000634136"/>
    </source>
</evidence>